<evidence type="ECO:0000313" key="4">
    <source>
        <dbReference type="Proteomes" id="UP000014500"/>
    </source>
</evidence>
<feature type="transmembrane region" description="Helical" evidence="2">
    <location>
        <begin position="54"/>
        <end position="72"/>
    </location>
</feature>
<dbReference type="EMBL" id="JH431849">
    <property type="status" value="NOT_ANNOTATED_CDS"/>
    <property type="molecule type" value="Genomic_DNA"/>
</dbReference>
<dbReference type="STRING" id="126957.T1J4S3"/>
<dbReference type="AlphaFoldDB" id="T1J4S3"/>
<sequence length="132" mass="14001">MTSSAWINRGQAHVRGRRPRTCSTSSSSSSSCASAAAAAASSTGMSSSACTDSMLVWLVVGTASIVAAIAYLNSLDGDFVHDDLMAIKTNKDVTGADSNSLLDIFRDDFWGKPMADNTSHKSYRPLTILTFR</sequence>
<dbReference type="eggNOG" id="KOG1124">
    <property type="taxonomic scope" value="Eukaryota"/>
</dbReference>
<dbReference type="PANTHER" id="PTHR44809:SF1">
    <property type="entry name" value="PROTEIN O-MANNOSYL-TRANSFERASE TMTC1"/>
    <property type="match status" value="1"/>
</dbReference>
<proteinExistence type="predicted"/>
<dbReference type="HOGENOM" id="CLU_1919696_0_0_1"/>
<name>T1J4S3_STRMM</name>
<dbReference type="PhylomeDB" id="T1J4S3"/>
<evidence type="ECO:0000256" key="1">
    <source>
        <dbReference type="SAM" id="MobiDB-lite"/>
    </source>
</evidence>
<keyword evidence="2" id="KW-1133">Transmembrane helix</keyword>
<feature type="compositionally biased region" description="Low complexity" evidence="1">
    <location>
        <begin position="21"/>
        <end position="30"/>
    </location>
</feature>
<keyword evidence="2" id="KW-0812">Transmembrane</keyword>
<organism evidence="3 4">
    <name type="scientific">Strigamia maritima</name>
    <name type="common">European centipede</name>
    <name type="synonym">Geophilus maritimus</name>
    <dbReference type="NCBI Taxonomy" id="126957"/>
    <lineage>
        <taxon>Eukaryota</taxon>
        <taxon>Metazoa</taxon>
        <taxon>Ecdysozoa</taxon>
        <taxon>Arthropoda</taxon>
        <taxon>Myriapoda</taxon>
        <taxon>Chilopoda</taxon>
        <taxon>Pleurostigmophora</taxon>
        <taxon>Geophilomorpha</taxon>
        <taxon>Linotaeniidae</taxon>
        <taxon>Strigamia</taxon>
    </lineage>
</organism>
<evidence type="ECO:0000256" key="2">
    <source>
        <dbReference type="SAM" id="Phobius"/>
    </source>
</evidence>
<reference evidence="3" key="2">
    <citation type="submission" date="2015-02" db="UniProtKB">
        <authorList>
            <consortium name="EnsemblMetazoa"/>
        </authorList>
    </citation>
    <scope>IDENTIFICATION</scope>
</reference>
<dbReference type="Proteomes" id="UP000014500">
    <property type="component" value="Unassembled WGS sequence"/>
</dbReference>
<protein>
    <submittedName>
        <fullName evidence="3">Uncharacterized protein</fullName>
    </submittedName>
</protein>
<dbReference type="EnsemblMetazoa" id="SMAR008617-RA">
    <property type="protein sequence ID" value="SMAR008617-PA"/>
    <property type="gene ID" value="SMAR008617"/>
</dbReference>
<keyword evidence="4" id="KW-1185">Reference proteome</keyword>
<feature type="region of interest" description="Disordered" evidence="1">
    <location>
        <begin position="1"/>
        <end position="30"/>
    </location>
</feature>
<keyword evidence="2" id="KW-0472">Membrane</keyword>
<dbReference type="InterPro" id="IPR052943">
    <property type="entry name" value="TMTC_O-mannosyl-trnsfr"/>
</dbReference>
<reference evidence="4" key="1">
    <citation type="submission" date="2011-05" db="EMBL/GenBank/DDBJ databases">
        <authorList>
            <person name="Richards S.R."/>
            <person name="Qu J."/>
            <person name="Jiang H."/>
            <person name="Jhangiani S.N."/>
            <person name="Agravi P."/>
            <person name="Goodspeed R."/>
            <person name="Gross S."/>
            <person name="Mandapat C."/>
            <person name="Jackson L."/>
            <person name="Mathew T."/>
            <person name="Pu L."/>
            <person name="Thornton R."/>
            <person name="Saada N."/>
            <person name="Wilczek-Boney K.B."/>
            <person name="Lee S."/>
            <person name="Kovar C."/>
            <person name="Wu Y."/>
            <person name="Scherer S.E."/>
            <person name="Worley K.C."/>
            <person name="Muzny D.M."/>
            <person name="Gibbs R."/>
        </authorList>
    </citation>
    <scope>NUCLEOTIDE SEQUENCE</scope>
    <source>
        <strain evidence="4">Brora</strain>
    </source>
</reference>
<dbReference type="PANTHER" id="PTHR44809">
    <property type="match status" value="1"/>
</dbReference>
<evidence type="ECO:0000313" key="3">
    <source>
        <dbReference type="EnsemblMetazoa" id="SMAR008617-PA"/>
    </source>
</evidence>
<accession>T1J4S3</accession>